<gene>
    <name evidence="2" type="ORF">Z518_04474</name>
</gene>
<feature type="region of interest" description="Disordered" evidence="1">
    <location>
        <begin position="1"/>
        <end position="34"/>
    </location>
</feature>
<reference evidence="2 3" key="1">
    <citation type="submission" date="2015-01" db="EMBL/GenBank/DDBJ databases">
        <title>The Genome Sequence of Rhinocladiella mackenzie CBS 650.93.</title>
        <authorList>
            <consortium name="The Broad Institute Genomics Platform"/>
            <person name="Cuomo C."/>
            <person name="de Hoog S."/>
            <person name="Gorbushina A."/>
            <person name="Stielow B."/>
            <person name="Teixiera M."/>
            <person name="Abouelleil A."/>
            <person name="Chapman S.B."/>
            <person name="Priest M."/>
            <person name="Young S.K."/>
            <person name="Wortman J."/>
            <person name="Nusbaum C."/>
            <person name="Birren B."/>
        </authorList>
    </citation>
    <scope>NUCLEOTIDE SEQUENCE [LARGE SCALE GENOMIC DNA]</scope>
    <source>
        <strain evidence="2 3">CBS 650.93</strain>
    </source>
</reference>
<dbReference type="HOGENOM" id="CLU_3033609_0_0_1"/>
<name>A0A0D2H7W9_9EURO</name>
<feature type="compositionally biased region" description="Basic and acidic residues" evidence="1">
    <location>
        <begin position="1"/>
        <end position="14"/>
    </location>
</feature>
<feature type="compositionally biased region" description="Low complexity" evidence="1">
    <location>
        <begin position="24"/>
        <end position="34"/>
    </location>
</feature>
<dbReference type="RefSeq" id="XP_013273634.1">
    <property type="nucleotide sequence ID" value="XM_013418180.1"/>
</dbReference>
<protein>
    <submittedName>
        <fullName evidence="2">Rhinocladiella mackenziei CBS 650.93 unplaced genomic scaffold supercont1.3, whole genome shotgun sequence</fullName>
    </submittedName>
</protein>
<evidence type="ECO:0000313" key="2">
    <source>
        <dbReference type="EMBL" id="KIX06498.1"/>
    </source>
</evidence>
<proteinExistence type="predicted"/>
<dbReference type="AlphaFoldDB" id="A0A0D2H7W9"/>
<keyword evidence="3" id="KW-1185">Reference proteome</keyword>
<sequence>MDILKHTSGRENAAKRKKQKQKQKNTATAPVPATTAAVDDDVPLAPGAALAIINF</sequence>
<dbReference type="EMBL" id="KN847477">
    <property type="protein sequence ID" value="KIX06498.1"/>
    <property type="molecule type" value="Genomic_DNA"/>
</dbReference>
<dbReference type="VEuPathDB" id="FungiDB:Z518_04474"/>
<dbReference type="GeneID" id="25292545"/>
<evidence type="ECO:0000256" key="1">
    <source>
        <dbReference type="SAM" id="MobiDB-lite"/>
    </source>
</evidence>
<organism evidence="2 3">
    <name type="scientific">Rhinocladiella mackenziei CBS 650.93</name>
    <dbReference type="NCBI Taxonomy" id="1442369"/>
    <lineage>
        <taxon>Eukaryota</taxon>
        <taxon>Fungi</taxon>
        <taxon>Dikarya</taxon>
        <taxon>Ascomycota</taxon>
        <taxon>Pezizomycotina</taxon>
        <taxon>Eurotiomycetes</taxon>
        <taxon>Chaetothyriomycetidae</taxon>
        <taxon>Chaetothyriales</taxon>
        <taxon>Herpotrichiellaceae</taxon>
        <taxon>Rhinocladiella</taxon>
    </lineage>
</organism>
<evidence type="ECO:0000313" key="3">
    <source>
        <dbReference type="Proteomes" id="UP000053617"/>
    </source>
</evidence>
<dbReference type="Proteomes" id="UP000053617">
    <property type="component" value="Unassembled WGS sequence"/>
</dbReference>
<accession>A0A0D2H7W9</accession>